<dbReference type="EMBL" id="LKAM01000004">
    <property type="protein sequence ID" value="KUM48858.1"/>
    <property type="molecule type" value="Genomic_DNA"/>
</dbReference>
<name>A0A117NHS7_PICGL</name>
<gene>
    <name evidence="1" type="ORF">ABT39_MTgene4194</name>
</gene>
<sequence length="30" mass="3614">MWKRFQHLVRNAMGRDFLRSKVGHSEVKEA</sequence>
<proteinExistence type="predicted"/>
<reference evidence="1" key="1">
    <citation type="journal article" date="2015" name="Genome Biol. Evol.">
        <title>Organellar Genomes of White Spruce (Picea glauca): Assembly and Annotation.</title>
        <authorList>
            <person name="Jackman S.D."/>
            <person name="Warren R.L."/>
            <person name="Gibb E.A."/>
            <person name="Vandervalk B.P."/>
            <person name="Mohamadi H."/>
            <person name="Chu J."/>
            <person name="Raymond A."/>
            <person name="Pleasance S."/>
            <person name="Coope R."/>
            <person name="Wildung M.R."/>
            <person name="Ritland C.E."/>
            <person name="Bousquet J."/>
            <person name="Jones S.J."/>
            <person name="Bohlmann J."/>
            <person name="Birol I."/>
        </authorList>
    </citation>
    <scope>NUCLEOTIDE SEQUENCE [LARGE SCALE GENOMIC DNA]</scope>
    <source>
        <tissue evidence="1">Flushing bud</tissue>
    </source>
</reference>
<comment type="caution">
    <text evidence="1">The sequence shown here is derived from an EMBL/GenBank/DDBJ whole genome shotgun (WGS) entry which is preliminary data.</text>
</comment>
<organism evidence="1">
    <name type="scientific">Picea glauca</name>
    <name type="common">White spruce</name>
    <name type="synonym">Pinus glauca</name>
    <dbReference type="NCBI Taxonomy" id="3330"/>
    <lineage>
        <taxon>Eukaryota</taxon>
        <taxon>Viridiplantae</taxon>
        <taxon>Streptophyta</taxon>
        <taxon>Embryophyta</taxon>
        <taxon>Tracheophyta</taxon>
        <taxon>Spermatophyta</taxon>
        <taxon>Pinopsida</taxon>
        <taxon>Pinidae</taxon>
        <taxon>Conifers I</taxon>
        <taxon>Pinales</taxon>
        <taxon>Pinaceae</taxon>
        <taxon>Picea</taxon>
    </lineage>
</organism>
<geneLocation type="mitochondrion" evidence="1"/>
<keyword evidence="1" id="KW-0496">Mitochondrion</keyword>
<protein>
    <submittedName>
        <fullName evidence="1">Uncharacterized protein</fullName>
    </submittedName>
</protein>
<evidence type="ECO:0000313" key="1">
    <source>
        <dbReference type="EMBL" id="KUM48858.1"/>
    </source>
</evidence>
<accession>A0A117NHS7</accession>
<dbReference type="AlphaFoldDB" id="A0A117NHS7"/>